<organism evidence="1 2">
    <name type="scientific">Bacteroides nordii</name>
    <dbReference type="NCBI Taxonomy" id="291645"/>
    <lineage>
        <taxon>Bacteria</taxon>
        <taxon>Pseudomonadati</taxon>
        <taxon>Bacteroidota</taxon>
        <taxon>Bacteroidia</taxon>
        <taxon>Bacteroidales</taxon>
        <taxon>Bacteroidaceae</taxon>
        <taxon>Bacteroides</taxon>
    </lineage>
</organism>
<accession>A0A413VTY0</accession>
<sequence length="75" mass="8794">MQSSTLVLAAVSKLTDKAWKSSKTNVGNMHNHIHTLWWLNLVELMNQQRATRKEKNLIVCWTSLKNPTRKEIHRK</sequence>
<dbReference type="AlphaFoldDB" id="A0A413VTY0"/>
<proteinExistence type="predicted"/>
<gene>
    <name evidence="1" type="ORF">DW888_05410</name>
</gene>
<name>A0A413VTY0_9BACE</name>
<reference evidence="1 2" key="1">
    <citation type="submission" date="2018-08" db="EMBL/GenBank/DDBJ databases">
        <title>A genome reference for cultivated species of the human gut microbiota.</title>
        <authorList>
            <person name="Zou Y."/>
            <person name="Xue W."/>
            <person name="Luo G."/>
        </authorList>
    </citation>
    <scope>NUCLEOTIDE SEQUENCE [LARGE SCALE GENOMIC DNA]</scope>
    <source>
        <strain evidence="1 2">AM40-30BH</strain>
    </source>
</reference>
<evidence type="ECO:0000313" key="2">
    <source>
        <dbReference type="Proteomes" id="UP000284379"/>
    </source>
</evidence>
<evidence type="ECO:0000313" key="1">
    <source>
        <dbReference type="EMBL" id="RHB36993.1"/>
    </source>
</evidence>
<comment type="caution">
    <text evidence="1">The sequence shown here is derived from an EMBL/GenBank/DDBJ whole genome shotgun (WGS) entry which is preliminary data.</text>
</comment>
<dbReference type="EMBL" id="QSGO01000003">
    <property type="protein sequence ID" value="RHB36993.1"/>
    <property type="molecule type" value="Genomic_DNA"/>
</dbReference>
<dbReference type="Proteomes" id="UP000284379">
    <property type="component" value="Unassembled WGS sequence"/>
</dbReference>
<protein>
    <submittedName>
        <fullName evidence="1">Uncharacterized protein</fullName>
    </submittedName>
</protein>